<name>A0AA38XGX7_9EURO</name>
<accession>A0AA38XGX7</accession>
<keyword evidence="2" id="KW-1185">Reference proteome</keyword>
<organism evidence="1 2">
    <name type="scientific">Cladophialophora chaetospira</name>
    <dbReference type="NCBI Taxonomy" id="386627"/>
    <lineage>
        <taxon>Eukaryota</taxon>
        <taxon>Fungi</taxon>
        <taxon>Dikarya</taxon>
        <taxon>Ascomycota</taxon>
        <taxon>Pezizomycotina</taxon>
        <taxon>Eurotiomycetes</taxon>
        <taxon>Chaetothyriomycetidae</taxon>
        <taxon>Chaetothyriales</taxon>
        <taxon>Herpotrichiellaceae</taxon>
        <taxon>Cladophialophora</taxon>
    </lineage>
</organism>
<reference evidence="1" key="1">
    <citation type="submission" date="2022-10" db="EMBL/GenBank/DDBJ databases">
        <title>Culturing micro-colonial fungi from biological soil crusts in the Mojave desert and describing Neophaeococcomyces mojavensis, and introducing the new genera and species Taxawa tesnikishii.</title>
        <authorList>
            <person name="Kurbessoian T."/>
            <person name="Stajich J.E."/>
        </authorList>
    </citation>
    <scope>NUCLEOTIDE SEQUENCE</scope>
    <source>
        <strain evidence="1">TK_41</strain>
    </source>
</reference>
<proteinExistence type="predicted"/>
<comment type="caution">
    <text evidence="1">The sequence shown here is derived from an EMBL/GenBank/DDBJ whole genome shotgun (WGS) entry which is preliminary data.</text>
</comment>
<sequence>MSHFTIRTFVATTATALAPFLAAYYLPQQKIQAPTSSTLAALPKPRPLAALRETREQAKISPEFNLL</sequence>
<protein>
    <submittedName>
        <fullName evidence="1">Uncharacterized protein</fullName>
    </submittedName>
</protein>
<gene>
    <name evidence="1" type="ORF">H2200_003138</name>
</gene>
<dbReference type="Proteomes" id="UP001172673">
    <property type="component" value="Unassembled WGS sequence"/>
</dbReference>
<evidence type="ECO:0000313" key="2">
    <source>
        <dbReference type="Proteomes" id="UP001172673"/>
    </source>
</evidence>
<evidence type="ECO:0000313" key="1">
    <source>
        <dbReference type="EMBL" id="KAJ9613197.1"/>
    </source>
</evidence>
<dbReference type="AlphaFoldDB" id="A0AA38XGX7"/>
<dbReference type="EMBL" id="JAPDRK010000004">
    <property type="protein sequence ID" value="KAJ9613197.1"/>
    <property type="molecule type" value="Genomic_DNA"/>
</dbReference>